<dbReference type="GO" id="GO:0005829">
    <property type="term" value="C:cytosol"/>
    <property type="evidence" value="ECO:0007669"/>
    <property type="project" value="TreeGrafter"/>
</dbReference>
<dbReference type="Gene3D" id="3.30.63.10">
    <property type="entry name" value="Guanylate Kinase phosphate binding domain"/>
    <property type="match status" value="1"/>
</dbReference>
<proteinExistence type="inferred from homology"/>
<comment type="catalytic activity">
    <reaction evidence="12 13">
        <text>GMP + ATP = GDP + ADP</text>
        <dbReference type="Rhea" id="RHEA:20780"/>
        <dbReference type="ChEBI" id="CHEBI:30616"/>
        <dbReference type="ChEBI" id="CHEBI:58115"/>
        <dbReference type="ChEBI" id="CHEBI:58189"/>
        <dbReference type="ChEBI" id="CHEBI:456216"/>
        <dbReference type="EC" id="2.7.4.8"/>
    </reaction>
</comment>
<feature type="domain" description="Guanylate kinase-like" evidence="14">
    <location>
        <begin position="5"/>
        <end position="183"/>
    </location>
</feature>
<evidence type="ECO:0000256" key="5">
    <source>
        <dbReference type="ARBA" id="ARBA00016296"/>
    </source>
</evidence>
<evidence type="ECO:0000256" key="13">
    <source>
        <dbReference type="HAMAP-Rule" id="MF_00328"/>
    </source>
</evidence>
<evidence type="ECO:0000256" key="1">
    <source>
        <dbReference type="ARBA" id="ARBA00003531"/>
    </source>
</evidence>
<feature type="binding site" evidence="13">
    <location>
        <begin position="12"/>
        <end position="19"/>
    </location>
    <ligand>
        <name>ATP</name>
        <dbReference type="ChEBI" id="CHEBI:30616"/>
    </ligand>
</feature>
<keyword evidence="16" id="KW-1185">Reference proteome</keyword>
<evidence type="ECO:0000256" key="4">
    <source>
        <dbReference type="ARBA" id="ARBA00012961"/>
    </source>
</evidence>
<evidence type="ECO:0000313" key="16">
    <source>
        <dbReference type="Proteomes" id="UP001359886"/>
    </source>
</evidence>
<comment type="function">
    <text evidence="1 13">Essential for recycling GMP and indirectly, cGMP.</text>
</comment>
<evidence type="ECO:0000256" key="8">
    <source>
        <dbReference type="ARBA" id="ARBA00022741"/>
    </source>
</evidence>
<evidence type="ECO:0000256" key="6">
    <source>
        <dbReference type="ARBA" id="ARBA00022490"/>
    </source>
</evidence>
<comment type="similarity">
    <text evidence="3 13">Belongs to the guanylate kinase family.</text>
</comment>
<dbReference type="PANTHER" id="PTHR23117">
    <property type="entry name" value="GUANYLATE KINASE-RELATED"/>
    <property type="match status" value="1"/>
</dbReference>
<evidence type="ECO:0000256" key="10">
    <source>
        <dbReference type="ARBA" id="ARBA00022840"/>
    </source>
</evidence>
<organism evidence="15 16">
    <name type="scientific">Elongatibacter sediminis</name>
    <dbReference type="NCBI Taxonomy" id="3119006"/>
    <lineage>
        <taxon>Bacteria</taxon>
        <taxon>Pseudomonadati</taxon>
        <taxon>Pseudomonadota</taxon>
        <taxon>Gammaproteobacteria</taxon>
        <taxon>Chromatiales</taxon>
        <taxon>Wenzhouxiangellaceae</taxon>
        <taxon>Elongatibacter</taxon>
    </lineage>
</organism>
<dbReference type="PROSITE" id="PS50052">
    <property type="entry name" value="GUANYLATE_KINASE_2"/>
    <property type="match status" value="1"/>
</dbReference>
<comment type="caution">
    <text evidence="15">The sequence shown here is derived from an EMBL/GenBank/DDBJ whole genome shotgun (WGS) entry which is preliminary data.</text>
</comment>
<dbReference type="InterPro" id="IPR008145">
    <property type="entry name" value="GK/Ca_channel_bsu"/>
</dbReference>
<dbReference type="NCBIfam" id="TIGR03263">
    <property type="entry name" value="guanyl_kin"/>
    <property type="match status" value="1"/>
</dbReference>
<dbReference type="InterPro" id="IPR027417">
    <property type="entry name" value="P-loop_NTPase"/>
</dbReference>
<evidence type="ECO:0000256" key="12">
    <source>
        <dbReference type="ARBA" id="ARBA00048594"/>
    </source>
</evidence>
<keyword evidence="7 13" id="KW-0808">Transferase</keyword>
<dbReference type="InterPro" id="IPR017665">
    <property type="entry name" value="Guanylate_kinase"/>
</dbReference>
<dbReference type="SUPFAM" id="SSF52540">
    <property type="entry name" value="P-loop containing nucleoside triphosphate hydrolases"/>
    <property type="match status" value="1"/>
</dbReference>
<dbReference type="SMART" id="SM00072">
    <property type="entry name" value="GuKc"/>
    <property type="match status" value="1"/>
</dbReference>
<dbReference type="FunFam" id="3.30.63.10:FF:000005">
    <property type="entry name" value="Guanylate kinase"/>
    <property type="match status" value="1"/>
</dbReference>
<dbReference type="CDD" id="cd00071">
    <property type="entry name" value="GMPK"/>
    <property type="match status" value="1"/>
</dbReference>
<dbReference type="PROSITE" id="PS00856">
    <property type="entry name" value="GUANYLATE_KINASE_1"/>
    <property type="match status" value="1"/>
</dbReference>
<keyword evidence="10 13" id="KW-0067">ATP-binding</keyword>
<dbReference type="InterPro" id="IPR008144">
    <property type="entry name" value="Guanylate_kin-like_dom"/>
</dbReference>
<evidence type="ECO:0000313" key="15">
    <source>
        <dbReference type="EMBL" id="MEJ8569442.1"/>
    </source>
</evidence>
<dbReference type="HAMAP" id="MF_00328">
    <property type="entry name" value="Guanylate_kinase"/>
    <property type="match status" value="1"/>
</dbReference>
<dbReference type="EC" id="2.7.4.8" evidence="4 13"/>
<dbReference type="RefSeq" id="WP_354696767.1">
    <property type="nucleotide sequence ID" value="NZ_JAZHOG010000014.1"/>
</dbReference>
<gene>
    <name evidence="13 15" type="primary">gmk</name>
    <name evidence="15" type="ORF">V3330_17580</name>
</gene>
<accession>A0AAW9R921</accession>
<name>A0AAW9R921_9GAMM</name>
<evidence type="ECO:0000256" key="3">
    <source>
        <dbReference type="ARBA" id="ARBA00005790"/>
    </source>
</evidence>
<keyword evidence="9 13" id="KW-0418">Kinase</keyword>
<dbReference type="Gene3D" id="3.40.50.300">
    <property type="entry name" value="P-loop containing nucleotide triphosphate hydrolases"/>
    <property type="match status" value="1"/>
</dbReference>
<dbReference type="Pfam" id="PF00625">
    <property type="entry name" value="Guanylate_kin"/>
    <property type="match status" value="1"/>
</dbReference>
<reference evidence="15 16" key="1">
    <citation type="submission" date="2024-02" db="EMBL/GenBank/DDBJ databases">
        <title>A novel Wenzhouxiangellaceae bacterium, isolated from coastal sediments.</title>
        <authorList>
            <person name="Du Z.-J."/>
            <person name="Ye Y.-Q."/>
            <person name="Zhang X.-Y."/>
        </authorList>
    </citation>
    <scope>NUCLEOTIDE SEQUENCE [LARGE SCALE GENOMIC DNA]</scope>
    <source>
        <strain evidence="15 16">CH-27</strain>
    </source>
</reference>
<dbReference type="InterPro" id="IPR020590">
    <property type="entry name" value="Guanylate_kinase_CS"/>
</dbReference>
<dbReference type="PANTHER" id="PTHR23117:SF13">
    <property type="entry name" value="GUANYLATE KINASE"/>
    <property type="match status" value="1"/>
</dbReference>
<dbReference type="FunFam" id="3.40.50.300:FF:000084">
    <property type="entry name" value="Guanylate kinase"/>
    <property type="match status" value="1"/>
</dbReference>
<dbReference type="AlphaFoldDB" id="A0AAW9R921"/>
<evidence type="ECO:0000256" key="9">
    <source>
        <dbReference type="ARBA" id="ARBA00022777"/>
    </source>
</evidence>
<protein>
    <recommendedName>
        <fullName evidence="5 13">Guanylate kinase</fullName>
        <ecNumber evidence="4 13">2.7.4.8</ecNumber>
    </recommendedName>
    <alternativeName>
        <fullName evidence="11 13">GMP kinase</fullName>
    </alternativeName>
</protein>
<evidence type="ECO:0000256" key="2">
    <source>
        <dbReference type="ARBA" id="ARBA00004496"/>
    </source>
</evidence>
<dbReference type="GO" id="GO:0004385">
    <property type="term" value="F:GMP kinase activity"/>
    <property type="evidence" value="ECO:0007669"/>
    <property type="project" value="UniProtKB-UniRule"/>
</dbReference>
<evidence type="ECO:0000256" key="11">
    <source>
        <dbReference type="ARBA" id="ARBA00030128"/>
    </source>
</evidence>
<comment type="subcellular location">
    <subcellularLocation>
        <location evidence="2 13">Cytoplasm</location>
    </subcellularLocation>
</comment>
<dbReference type="EMBL" id="JAZHOG010000014">
    <property type="protein sequence ID" value="MEJ8569442.1"/>
    <property type="molecule type" value="Genomic_DNA"/>
</dbReference>
<sequence length="207" mass="23571">MERSPTLYVVAAPSGGGKTSLIAALLDRDPNLSLSVSFTTRPPRPGEVDGRHYRFIDKEQFMARVRDDAFLEYAEVYGHYYGTGRAAVEHELLAGRDVLLDIDWQGAQQIRTTFAACCSVFILPPSLAELRRRLESRGQDSREVIERRMAKARSEIEHWEEFDFVVINDDFQAALADLHAIIRERRPVRTDQAERIAPLLAELLENE</sequence>
<dbReference type="GO" id="GO:0005524">
    <property type="term" value="F:ATP binding"/>
    <property type="evidence" value="ECO:0007669"/>
    <property type="project" value="UniProtKB-UniRule"/>
</dbReference>
<evidence type="ECO:0000256" key="7">
    <source>
        <dbReference type="ARBA" id="ARBA00022679"/>
    </source>
</evidence>
<dbReference type="Proteomes" id="UP001359886">
    <property type="component" value="Unassembled WGS sequence"/>
</dbReference>
<keyword evidence="8 13" id="KW-0547">Nucleotide-binding</keyword>
<evidence type="ECO:0000259" key="14">
    <source>
        <dbReference type="PROSITE" id="PS50052"/>
    </source>
</evidence>
<keyword evidence="6 13" id="KW-0963">Cytoplasm</keyword>